<dbReference type="RefSeq" id="WP_060385370.1">
    <property type="nucleotide sequence ID" value="NZ_LRGC01000003.1"/>
</dbReference>
<keyword evidence="5" id="KW-0998">Cell outer membrane</keyword>
<dbReference type="PATRIC" id="fig|46506.5.peg.923"/>
<evidence type="ECO:0000313" key="9">
    <source>
        <dbReference type="Proteomes" id="UP000056419"/>
    </source>
</evidence>
<keyword evidence="9" id="KW-1185">Reference proteome</keyword>
<name>A0A120A3A9_BACSE</name>
<gene>
    <name evidence="8" type="ORF">AA415_00855</name>
</gene>
<sequence>MKLYKKLLYTMCMAGSITLTGCDDFLTPDNKSAVNDVEYFTTSAGLQALTYDAYAQLKNIFNSSDVTAYFNSGTDLYQDGRNDISAALHRWSNFTPENGTVKNFYTDCYDGIRSCLAIQYYAAQSTVSEDIKQKNIDEGRFIECLYYYLLVNNFGGVPLVTEYAKQAGEIKEQPRATAEAVYTHIITELTNIIDNNKLVVSSATKGGGEASIEAVKALLAKTYLSAAWDLKKDDYFTKAAAYADEVIAGRKLTTEFAKLWAADRSGDDNEEFIFDVEYDAENQHDKNDGNRWQSFFSNYYGGSEEGMKNGSSSFIPYMHALRNFEKGDKRYDATFMKTLLVKKEWDIKNGFKDEKGKPIGDYFSFYKNGGKADGKMVGVYYPAYWESDATSVAEWRAKDPENRKNTFIIPQNDKTAKMEPMSTYVKDLAEYPDGVIAKYDFDDASTQKLSWSVQPCRKFDDSQTADYNAGKSFRDLHVITLPEMFFVAAEAYYKLNDPKALERLNVVRERAGLTAENNIDLDIILKESACEMFGNGYRRMDLRRTGKLVEYNDKYNPHMIGTAAATIGEKLLWPIPQAAIDANGQLSMEDQNPGY</sequence>
<proteinExistence type="inferred from homology"/>
<evidence type="ECO:0000256" key="3">
    <source>
        <dbReference type="ARBA" id="ARBA00022729"/>
    </source>
</evidence>
<dbReference type="STRING" id="46506.AA415_00855"/>
<dbReference type="GO" id="GO:0009279">
    <property type="term" value="C:cell outer membrane"/>
    <property type="evidence" value="ECO:0007669"/>
    <property type="project" value="UniProtKB-SubCell"/>
</dbReference>
<evidence type="ECO:0000256" key="5">
    <source>
        <dbReference type="ARBA" id="ARBA00023237"/>
    </source>
</evidence>
<dbReference type="Gene3D" id="1.25.40.390">
    <property type="match status" value="1"/>
</dbReference>
<dbReference type="AlphaFoldDB" id="A0A120A3A9"/>
<evidence type="ECO:0000256" key="2">
    <source>
        <dbReference type="ARBA" id="ARBA00006275"/>
    </source>
</evidence>
<dbReference type="InterPro" id="IPR033985">
    <property type="entry name" value="SusD-like_N"/>
</dbReference>
<evidence type="ECO:0000256" key="1">
    <source>
        <dbReference type="ARBA" id="ARBA00004442"/>
    </source>
</evidence>
<protein>
    <submittedName>
        <fullName evidence="8">SusD family protein</fullName>
    </submittedName>
</protein>
<comment type="similarity">
    <text evidence="2">Belongs to the SusD family.</text>
</comment>
<evidence type="ECO:0000259" key="7">
    <source>
        <dbReference type="Pfam" id="PF14322"/>
    </source>
</evidence>
<evidence type="ECO:0000256" key="4">
    <source>
        <dbReference type="ARBA" id="ARBA00023136"/>
    </source>
</evidence>
<comment type="caution">
    <text evidence="8">The sequence shown here is derived from an EMBL/GenBank/DDBJ whole genome shotgun (WGS) entry which is preliminary data.</text>
</comment>
<dbReference type="Pfam" id="PF07980">
    <property type="entry name" value="SusD_RagB"/>
    <property type="match status" value="1"/>
</dbReference>
<organism evidence="8 9">
    <name type="scientific">Bacteroides stercoris</name>
    <dbReference type="NCBI Taxonomy" id="46506"/>
    <lineage>
        <taxon>Bacteria</taxon>
        <taxon>Pseudomonadati</taxon>
        <taxon>Bacteroidota</taxon>
        <taxon>Bacteroidia</taxon>
        <taxon>Bacteroidales</taxon>
        <taxon>Bacteroidaceae</taxon>
        <taxon>Bacteroides</taxon>
    </lineage>
</organism>
<reference evidence="8 9" key="1">
    <citation type="journal article" date="2016" name="BMC Genomics">
        <title>Type VI secretion systems of human gut Bacteroidales segregate into three genetic architectures, two of which are contained on mobile genetic elements.</title>
        <authorList>
            <person name="Coyne M.J."/>
            <person name="Roelofs K.G."/>
            <person name="Comstock L.E."/>
        </authorList>
    </citation>
    <scope>NUCLEOTIDE SEQUENCE [LARGE SCALE GENOMIC DNA]</scope>
    <source>
        <strain evidence="8 9">CL09T03C01</strain>
    </source>
</reference>
<feature type="domain" description="SusD-like N-terminal" evidence="7">
    <location>
        <begin position="44"/>
        <end position="224"/>
    </location>
</feature>
<dbReference type="InterPro" id="IPR011990">
    <property type="entry name" value="TPR-like_helical_dom_sf"/>
</dbReference>
<dbReference type="EMBL" id="LRGC01000003">
    <property type="protein sequence ID" value="KWR56546.1"/>
    <property type="molecule type" value="Genomic_DNA"/>
</dbReference>
<feature type="domain" description="RagB/SusD" evidence="6">
    <location>
        <begin position="271"/>
        <end position="595"/>
    </location>
</feature>
<comment type="subcellular location">
    <subcellularLocation>
        <location evidence="1">Cell outer membrane</location>
    </subcellularLocation>
</comment>
<keyword evidence="3" id="KW-0732">Signal</keyword>
<evidence type="ECO:0000313" key="8">
    <source>
        <dbReference type="EMBL" id="KWR56546.1"/>
    </source>
</evidence>
<evidence type="ECO:0000259" key="6">
    <source>
        <dbReference type="Pfam" id="PF07980"/>
    </source>
</evidence>
<dbReference type="Pfam" id="PF14322">
    <property type="entry name" value="SusD-like_3"/>
    <property type="match status" value="1"/>
</dbReference>
<dbReference type="SUPFAM" id="SSF48452">
    <property type="entry name" value="TPR-like"/>
    <property type="match status" value="1"/>
</dbReference>
<dbReference type="Proteomes" id="UP000056419">
    <property type="component" value="Unassembled WGS sequence"/>
</dbReference>
<dbReference type="InterPro" id="IPR012944">
    <property type="entry name" value="SusD_RagB_dom"/>
</dbReference>
<dbReference type="PROSITE" id="PS51257">
    <property type="entry name" value="PROKAR_LIPOPROTEIN"/>
    <property type="match status" value="1"/>
</dbReference>
<accession>A0A120A3A9</accession>
<keyword evidence="4" id="KW-0472">Membrane</keyword>